<feature type="region of interest" description="Disordered" evidence="2">
    <location>
        <begin position="347"/>
        <end position="386"/>
    </location>
</feature>
<evidence type="ECO:0000313" key="5">
    <source>
        <dbReference type="EMBL" id="KAA1093580.1"/>
    </source>
</evidence>
<feature type="region of interest" description="Disordered" evidence="2">
    <location>
        <begin position="1"/>
        <end position="34"/>
    </location>
</feature>
<feature type="transmembrane region" description="Helical" evidence="3">
    <location>
        <begin position="81"/>
        <end position="98"/>
    </location>
</feature>
<gene>
    <name evidence="4" type="ORF">PGT21_014058</name>
    <name evidence="5" type="ORF">PGTUg99_029147</name>
</gene>
<keyword evidence="3" id="KW-1133">Transmembrane helix</keyword>
<feature type="compositionally biased region" description="Low complexity" evidence="2">
    <location>
        <begin position="538"/>
        <end position="552"/>
    </location>
</feature>
<dbReference type="Proteomes" id="UP000324748">
    <property type="component" value="Unassembled WGS sequence"/>
</dbReference>
<keyword evidence="6" id="KW-1185">Reference proteome</keyword>
<dbReference type="PANTHER" id="PTHR42032:SF1">
    <property type="entry name" value="YALI0E30679P"/>
    <property type="match status" value="1"/>
</dbReference>
<evidence type="ECO:0000313" key="6">
    <source>
        <dbReference type="Proteomes" id="UP000324748"/>
    </source>
</evidence>
<name>A0A5B0LTB5_PUCGR</name>
<evidence type="ECO:0000256" key="3">
    <source>
        <dbReference type="SAM" id="Phobius"/>
    </source>
</evidence>
<dbReference type="OrthoDB" id="10263751at2759"/>
<feature type="compositionally biased region" description="Polar residues" evidence="2">
    <location>
        <begin position="369"/>
        <end position="380"/>
    </location>
</feature>
<evidence type="ECO:0000313" key="7">
    <source>
        <dbReference type="Proteomes" id="UP000325313"/>
    </source>
</evidence>
<organism evidence="4 6">
    <name type="scientific">Puccinia graminis f. sp. tritici</name>
    <dbReference type="NCBI Taxonomy" id="56615"/>
    <lineage>
        <taxon>Eukaryota</taxon>
        <taxon>Fungi</taxon>
        <taxon>Dikarya</taxon>
        <taxon>Basidiomycota</taxon>
        <taxon>Pucciniomycotina</taxon>
        <taxon>Pucciniomycetes</taxon>
        <taxon>Pucciniales</taxon>
        <taxon>Pucciniaceae</taxon>
        <taxon>Puccinia</taxon>
    </lineage>
</organism>
<evidence type="ECO:0000256" key="2">
    <source>
        <dbReference type="SAM" id="MobiDB-lite"/>
    </source>
</evidence>
<keyword evidence="3" id="KW-0812">Transmembrane</keyword>
<protein>
    <submittedName>
        <fullName evidence="4">Uncharacterized protein</fullName>
    </submittedName>
</protein>
<dbReference type="AlphaFoldDB" id="A0A5B0LTB5"/>
<keyword evidence="3" id="KW-0472">Membrane</keyword>
<evidence type="ECO:0000313" key="4">
    <source>
        <dbReference type="EMBL" id="KAA1067672.1"/>
    </source>
</evidence>
<feature type="region of interest" description="Disordered" evidence="2">
    <location>
        <begin position="418"/>
        <end position="453"/>
    </location>
</feature>
<feature type="transmembrane region" description="Helical" evidence="3">
    <location>
        <begin position="56"/>
        <end position="75"/>
    </location>
</feature>
<dbReference type="EMBL" id="VSWC01000184">
    <property type="protein sequence ID" value="KAA1067672.1"/>
    <property type="molecule type" value="Genomic_DNA"/>
</dbReference>
<comment type="caution">
    <text evidence="4">The sequence shown here is derived from an EMBL/GenBank/DDBJ whole genome shotgun (WGS) entry which is preliminary data.</text>
</comment>
<dbReference type="PANTHER" id="PTHR42032">
    <property type="entry name" value="YALI0E30679P"/>
    <property type="match status" value="1"/>
</dbReference>
<reference evidence="6 7" key="1">
    <citation type="submission" date="2019-05" db="EMBL/GenBank/DDBJ databases">
        <title>Emergence of the Ug99 lineage of the wheat stem rust pathogen through somatic hybridization.</title>
        <authorList>
            <person name="Li F."/>
            <person name="Upadhyaya N.M."/>
            <person name="Sperschneider J."/>
            <person name="Matny O."/>
            <person name="Nguyen-Phuc H."/>
            <person name="Mago R."/>
            <person name="Raley C."/>
            <person name="Miller M.E."/>
            <person name="Silverstein K.A.T."/>
            <person name="Henningsen E."/>
            <person name="Hirsch C.D."/>
            <person name="Visser B."/>
            <person name="Pretorius Z.A."/>
            <person name="Steffenson B.J."/>
            <person name="Schwessinger B."/>
            <person name="Dodds P.N."/>
            <person name="Figueroa M."/>
        </authorList>
    </citation>
    <scope>NUCLEOTIDE SEQUENCE [LARGE SCALE GENOMIC DNA]</scope>
    <source>
        <strain evidence="4">21-0</strain>
        <strain evidence="5 7">Ug99</strain>
    </source>
</reference>
<keyword evidence="1" id="KW-0175">Coiled coil</keyword>
<feature type="transmembrane region" description="Helical" evidence="3">
    <location>
        <begin position="160"/>
        <end position="180"/>
    </location>
</feature>
<proteinExistence type="predicted"/>
<feature type="compositionally biased region" description="Basic residues" evidence="2">
    <location>
        <begin position="559"/>
        <end position="574"/>
    </location>
</feature>
<feature type="region of interest" description="Disordered" evidence="2">
    <location>
        <begin position="499"/>
        <end position="574"/>
    </location>
</feature>
<sequence>MEEPRTEEQQQQQQTNNNNNRVTRMQRRARMDEQNNIPFDEGRLGREIEAEHQLGLSNWIPLFLVILPNLGAMFFDGEPESWRDSLIFLLIVFFLYKISKAPWQLYASARTTRILNQARIQSNVRGADHPRERVANKPYSKTIYPIRTDQYLTELKRNEMGFLLLATFSPALGIGLLLYLQTKLDLGLEYLNSHSTVLYLLSSLVKPLGHLHDRLLQRSRYLQSQLQFPVRLADQFNQTIDQLTLRLAELEQDSLSKAELEAFRRTQIETPLAALADRLAKYKTNDELHQLRAASRLSGLEETLAQQLGQLEKAEQALDILQQHDQSLQASPIHSLGKIVNGLLEPSSLPIRGGDGHHHPSSPNPLKSPHTNWHSDTPSPGSLKRRLSIDDRLQVGEEHRKPGYLGLLVRLLNPFHRGPSSPQVHDDHRPTSRRDTKLSAASDASSRGQRKQPGRVVVRVLMWPIEMTVVKPLRLVVSVSKRILRLPLFLIQWAMITKRPSGARRTQSREPDSRGWPNPGRRSPSDPAPRHPRPASPPSSASPVSSPDSPSSNLDILLHTHHHPSLPHPAKHRSWPAQPAFYDHVDDDNNHPVSYHDHLF</sequence>
<evidence type="ECO:0000256" key="1">
    <source>
        <dbReference type="SAM" id="Coils"/>
    </source>
</evidence>
<feature type="compositionally biased region" description="Basic and acidic residues" evidence="2">
    <location>
        <begin position="424"/>
        <end position="437"/>
    </location>
</feature>
<dbReference type="Proteomes" id="UP000325313">
    <property type="component" value="Unassembled WGS sequence"/>
</dbReference>
<accession>A0A5B0LTB5</accession>
<feature type="compositionally biased region" description="Low complexity" evidence="2">
    <location>
        <begin position="9"/>
        <end position="23"/>
    </location>
</feature>
<dbReference type="EMBL" id="VDEP01000374">
    <property type="protein sequence ID" value="KAA1093580.1"/>
    <property type="molecule type" value="Genomic_DNA"/>
</dbReference>
<feature type="coiled-coil region" evidence="1">
    <location>
        <begin position="297"/>
        <end position="331"/>
    </location>
</feature>